<dbReference type="RefSeq" id="WP_237381217.1">
    <property type="nucleotide sequence ID" value="NZ_CP071793.1"/>
</dbReference>
<protein>
    <submittedName>
        <fullName evidence="2">Metallophosphoesterase</fullName>
    </submittedName>
</protein>
<evidence type="ECO:0000259" key="1">
    <source>
        <dbReference type="Pfam" id="PF00149"/>
    </source>
</evidence>
<proteinExistence type="predicted"/>
<evidence type="ECO:0000313" key="2">
    <source>
        <dbReference type="EMBL" id="QTD51082.1"/>
    </source>
</evidence>
<dbReference type="PANTHER" id="PTHR42850:SF4">
    <property type="entry name" value="ZINC-DEPENDENT ENDOPOLYPHOSPHATASE"/>
    <property type="match status" value="1"/>
</dbReference>
<dbReference type="GO" id="GO:0000298">
    <property type="term" value="F:endopolyphosphatase activity"/>
    <property type="evidence" value="ECO:0007669"/>
    <property type="project" value="TreeGrafter"/>
</dbReference>
<dbReference type="PANTHER" id="PTHR42850">
    <property type="entry name" value="METALLOPHOSPHOESTERASE"/>
    <property type="match status" value="1"/>
</dbReference>
<dbReference type="Proteomes" id="UP000663929">
    <property type="component" value="Chromosome"/>
</dbReference>
<dbReference type="GO" id="GO:0006798">
    <property type="term" value="P:polyphosphate catabolic process"/>
    <property type="evidence" value="ECO:0007669"/>
    <property type="project" value="TreeGrafter"/>
</dbReference>
<dbReference type="GO" id="GO:0005737">
    <property type="term" value="C:cytoplasm"/>
    <property type="evidence" value="ECO:0007669"/>
    <property type="project" value="TreeGrafter"/>
</dbReference>
<keyword evidence="3" id="KW-1185">Reference proteome</keyword>
<reference evidence="2" key="1">
    <citation type="submission" date="2021-03" db="EMBL/GenBank/DDBJ databases">
        <title>Acanthopleuribacteraceae sp. M133.</title>
        <authorList>
            <person name="Wang G."/>
        </authorList>
    </citation>
    <scope>NUCLEOTIDE SEQUENCE</scope>
    <source>
        <strain evidence="2">M133</strain>
    </source>
</reference>
<dbReference type="EMBL" id="CP071793">
    <property type="protein sequence ID" value="QTD51082.1"/>
    <property type="molecule type" value="Genomic_DNA"/>
</dbReference>
<dbReference type="GO" id="GO:0016791">
    <property type="term" value="F:phosphatase activity"/>
    <property type="evidence" value="ECO:0007669"/>
    <property type="project" value="TreeGrafter"/>
</dbReference>
<dbReference type="Gene3D" id="3.60.21.10">
    <property type="match status" value="1"/>
</dbReference>
<evidence type="ECO:0000313" key="3">
    <source>
        <dbReference type="Proteomes" id="UP000663929"/>
    </source>
</evidence>
<name>A0A8A4TPS3_SULCO</name>
<gene>
    <name evidence="2" type="ORF">J3U87_01315</name>
</gene>
<dbReference type="InterPro" id="IPR004843">
    <property type="entry name" value="Calcineurin-like_PHP"/>
</dbReference>
<dbReference type="InterPro" id="IPR029052">
    <property type="entry name" value="Metallo-depent_PP-like"/>
</dbReference>
<dbReference type="KEGG" id="scor:J3U87_01315"/>
<dbReference type="Pfam" id="PF00149">
    <property type="entry name" value="Metallophos"/>
    <property type="match status" value="1"/>
</dbReference>
<feature type="domain" description="Calcineurin-like phosphoesterase" evidence="1">
    <location>
        <begin position="3"/>
        <end position="170"/>
    </location>
</feature>
<accession>A0A8A4TPS3</accession>
<organism evidence="2 3">
    <name type="scientific">Sulfidibacter corallicola</name>
    <dbReference type="NCBI Taxonomy" id="2818388"/>
    <lineage>
        <taxon>Bacteria</taxon>
        <taxon>Pseudomonadati</taxon>
        <taxon>Acidobacteriota</taxon>
        <taxon>Holophagae</taxon>
        <taxon>Acanthopleuribacterales</taxon>
        <taxon>Acanthopleuribacteraceae</taxon>
        <taxon>Sulfidibacter</taxon>
    </lineage>
</organism>
<dbReference type="AlphaFoldDB" id="A0A8A4TPS3"/>
<dbReference type="SUPFAM" id="SSF56300">
    <property type="entry name" value="Metallo-dependent phosphatases"/>
    <property type="match status" value="1"/>
</dbReference>
<sequence>MEKTLIVGDVHGCSDELDRLLEVAEWRRGERRLIFVGDLINKGPDSFGVLERAREYGGLTILGNHEAAFLRYVRQGRFGHAHFDELRERMGSDLIDWISHIQSFPLYHEEEDLIVVHAGLHPTLPLSKTPGKILTRIRTWDGEGRNLDDESQPPWFELYRRTKLVVYGHWARRGLTLREHTIGLDSRCVYGNQLSGLLLPERRLIQVQAAEMYVIPTDLPDEMNRT</sequence>
<dbReference type="InterPro" id="IPR050126">
    <property type="entry name" value="Ap4A_hydrolase"/>
</dbReference>